<proteinExistence type="predicted"/>
<reference evidence="3" key="1">
    <citation type="journal article" date="2019" name="Int. J. Syst. Evol. Microbiol.">
        <title>The Global Catalogue of Microorganisms (GCM) 10K type strain sequencing project: providing services to taxonomists for standard genome sequencing and annotation.</title>
        <authorList>
            <consortium name="The Broad Institute Genomics Platform"/>
            <consortium name="The Broad Institute Genome Sequencing Center for Infectious Disease"/>
            <person name="Wu L."/>
            <person name="Ma J."/>
        </authorList>
    </citation>
    <scope>NUCLEOTIDE SEQUENCE [LARGE SCALE GENOMIC DNA]</scope>
    <source>
        <strain evidence="3">CGMCC 1.10106</strain>
    </source>
</reference>
<dbReference type="Gene3D" id="3.40.50.1010">
    <property type="entry name" value="5'-nuclease"/>
    <property type="match status" value="1"/>
</dbReference>
<organism evidence="2 3">
    <name type="scientific">Sphingomonas psychrolutea</name>
    <dbReference type="NCBI Taxonomy" id="1259676"/>
    <lineage>
        <taxon>Bacteria</taxon>
        <taxon>Pseudomonadati</taxon>
        <taxon>Pseudomonadota</taxon>
        <taxon>Alphaproteobacteria</taxon>
        <taxon>Sphingomonadales</taxon>
        <taxon>Sphingomonadaceae</taxon>
        <taxon>Sphingomonas</taxon>
    </lineage>
</organism>
<dbReference type="InterPro" id="IPR029060">
    <property type="entry name" value="PIN-like_dom_sf"/>
</dbReference>
<keyword evidence="3" id="KW-1185">Reference proteome</keyword>
<comment type="caution">
    <text evidence="2">The sequence shown here is derived from an EMBL/GenBank/DDBJ whole genome shotgun (WGS) entry which is preliminary data.</text>
</comment>
<dbReference type="SUPFAM" id="SSF88723">
    <property type="entry name" value="PIN domain-like"/>
    <property type="match status" value="1"/>
</dbReference>
<evidence type="ECO:0000313" key="2">
    <source>
        <dbReference type="EMBL" id="GGA33788.1"/>
    </source>
</evidence>
<name>A0ABQ1FZD5_9SPHN</name>
<dbReference type="EMBL" id="BMDW01000001">
    <property type="protein sequence ID" value="GGA33788.1"/>
    <property type="molecule type" value="Genomic_DNA"/>
</dbReference>
<dbReference type="Pfam" id="PF01850">
    <property type="entry name" value="PIN"/>
    <property type="match status" value="1"/>
</dbReference>
<dbReference type="Proteomes" id="UP000618591">
    <property type="component" value="Unassembled WGS sequence"/>
</dbReference>
<dbReference type="InterPro" id="IPR002716">
    <property type="entry name" value="PIN_dom"/>
</dbReference>
<evidence type="ECO:0000259" key="1">
    <source>
        <dbReference type="Pfam" id="PF01850"/>
    </source>
</evidence>
<gene>
    <name evidence="2" type="primary">vapC</name>
    <name evidence="2" type="ORF">GCM10011395_00110</name>
</gene>
<sequence>MPGSFFDSNVPLYLADGTSRKADRAEDLLSHGGVISVQVLNEIANVGLRKFGMTMAQLEQFLAGIRSALHTVPVSVEIHETALWVRERYRFAFYDCAIIGAALQTDCDTLWSEDMHDGLVIDGRLTIRNPFV</sequence>
<protein>
    <submittedName>
        <fullName evidence="2">Ribonuclease VapC</fullName>
    </submittedName>
</protein>
<feature type="domain" description="PIN" evidence="1">
    <location>
        <begin position="5"/>
        <end position="114"/>
    </location>
</feature>
<evidence type="ECO:0000313" key="3">
    <source>
        <dbReference type="Proteomes" id="UP000618591"/>
    </source>
</evidence>
<dbReference type="RefSeq" id="WP_188444732.1">
    <property type="nucleotide sequence ID" value="NZ_BMDW01000001.1"/>
</dbReference>
<dbReference type="CDD" id="cd18692">
    <property type="entry name" value="PIN_VapC-like"/>
    <property type="match status" value="1"/>
</dbReference>
<accession>A0ABQ1FZD5</accession>